<dbReference type="PANTHER" id="PTHR10164">
    <property type="entry name" value="ISLET CELL AUTOANTIGEN 1"/>
    <property type="match status" value="1"/>
</dbReference>
<evidence type="ECO:0000259" key="2">
    <source>
        <dbReference type="PROSITE" id="PS50870"/>
    </source>
</evidence>
<dbReference type="GO" id="GO:0019904">
    <property type="term" value="F:protein domain specific binding"/>
    <property type="evidence" value="ECO:0007669"/>
    <property type="project" value="InterPro"/>
</dbReference>
<dbReference type="InterPro" id="IPR027267">
    <property type="entry name" value="AH/BAR_dom_sf"/>
</dbReference>
<dbReference type="AlphaFoldDB" id="A0A1I7XZ59"/>
<evidence type="ECO:0000313" key="3">
    <source>
        <dbReference type="Proteomes" id="UP000095287"/>
    </source>
</evidence>
<dbReference type="WBParaSite" id="L893_g11104.t1">
    <property type="protein sequence ID" value="L893_g11104.t1"/>
    <property type="gene ID" value="L893_g11104"/>
</dbReference>
<proteinExistence type="predicted"/>
<dbReference type="Pfam" id="PF06456">
    <property type="entry name" value="Arfaptin"/>
    <property type="match status" value="1"/>
</dbReference>
<dbReference type="PANTHER" id="PTHR10164:SF4">
    <property type="entry name" value="GH23156P"/>
    <property type="match status" value="1"/>
</dbReference>
<dbReference type="GO" id="GO:0051049">
    <property type="term" value="P:regulation of transport"/>
    <property type="evidence" value="ECO:0007669"/>
    <property type="project" value="TreeGrafter"/>
</dbReference>
<dbReference type="GO" id="GO:0005794">
    <property type="term" value="C:Golgi apparatus"/>
    <property type="evidence" value="ECO:0007669"/>
    <property type="project" value="TreeGrafter"/>
</dbReference>
<accession>A0A1I7XZ59</accession>
<dbReference type="Gene3D" id="1.20.1270.60">
    <property type="entry name" value="Arfaptin homology (AH) domain/BAR domain"/>
    <property type="match status" value="1"/>
</dbReference>
<protein>
    <submittedName>
        <fullName evidence="4">AH domain-containing protein</fullName>
    </submittedName>
</protein>
<dbReference type="SUPFAM" id="SSF103657">
    <property type="entry name" value="BAR/IMD domain-like"/>
    <property type="match status" value="1"/>
</dbReference>
<dbReference type="Proteomes" id="UP000095287">
    <property type="component" value="Unplaced"/>
</dbReference>
<feature type="compositionally biased region" description="Polar residues" evidence="1">
    <location>
        <begin position="432"/>
        <end position="470"/>
    </location>
</feature>
<dbReference type="SMART" id="SM01015">
    <property type="entry name" value="Arfaptin"/>
    <property type="match status" value="1"/>
</dbReference>
<feature type="domain" description="AH" evidence="2">
    <location>
        <begin position="67"/>
        <end position="270"/>
    </location>
</feature>
<organism evidence="3 4">
    <name type="scientific">Steinernema glaseri</name>
    <dbReference type="NCBI Taxonomy" id="37863"/>
    <lineage>
        <taxon>Eukaryota</taxon>
        <taxon>Metazoa</taxon>
        <taxon>Ecdysozoa</taxon>
        <taxon>Nematoda</taxon>
        <taxon>Chromadorea</taxon>
        <taxon>Rhabditida</taxon>
        <taxon>Tylenchina</taxon>
        <taxon>Panagrolaimomorpha</taxon>
        <taxon>Strongyloidoidea</taxon>
        <taxon>Steinernematidae</taxon>
        <taxon>Steinernema</taxon>
    </lineage>
</organism>
<evidence type="ECO:0000313" key="4">
    <source>
        <dbReference type="WBParaSite" id="L893_g11104.t1"/>
    </source>
</evidence>
<dbReference type="InterPro" id="IPR024114">
    <property type="entry name" value="Islet_autoAg_Ica1/Ica1-like"/>
</dbReference>
<keyword evidence="3" id="KW-1185">Reference proteome</keyword>
<feature type="region of interest" description="Disordered" evidence="1">
    <location>
        <begin position="342"/>
        <end position="371"/>
    </location>
</feature>
<feature type="region of interest" description="Disordered" evidence="1">
    <location>
        <begin position="385"/>
        <end position="404"/>
    </location>
</feature>
<sequence length="518" mass="58470">MTLPNMDQMYTNMTSFYESSTSGLNFDRFTDEIMNESTVARLRQQYWTAKQLIRSKLGRKEDEHLLASDAEFDAKLSLFYSVRDTTQNMLACIEDYHHYLTEASRVEGDFGMFLKASGKSENTDAGKVMSAVGRAQTFSAAHRSKIRKPLIRFYQELDVFNERAISDCAATVEAAEKARIEYRGSLLWMKKTSEELDPDTEKQMEKFRMVQSAVRKNKERFDNLKLDTLQKVDLLAASRCNLFSNLILSYQDDMLNFLNQAKRAYTTVGENIKGYDNYEFQVLKDLIDPLKSLEMEDFSTKKIAAESTIEEGRDCLLDINGEEAAHQQRKTSRDSLERLLFGLDSPDRKPLPARAPTENAEPGERSLIEEADEVLRVESPLGIVEFDEANEQPTPQKKIGPLPMLSEVENNVEIPKLAPPEGWENKPKQSDNHSLLSLDTAPVSSSSSLTTWNPFTGNNAQSSSNATPASKSDFLPSDLLDATPNNSFPNPFSGPEKNWTDLLAELEQFNTRTDTSGC</sequence>
<name>A0A1I7XZ59_9BILA</name>
<feature type="region of interest" description="Disordered" evidence="1">
    <location>
        <begin position="417"/>
        <end position="497"/>
    </location>
</feature>
<dbReference type="FunFam" id="1.20.1270.60:FF:000068">
    <property type="entry name" value="Islet cell autoantigen"/>
    <property type="match status" value="1"/>
</dbReference>
<reference evidence="4" key="1">
    <citation type="submission" date="2016-11" db="UniProtKB">
        <authorList>
            <consortium name="WormBaseParasite"/>
        </authorList>
    </citation>
    <scope>IDENTIFICATION</scope>
</reference>
<dbReference type="PROSITE" id="PS50870">
    <property type="entry name" value="AH"/>
    <property type="match status" value="1"/>
</dbReference>
<dbReference type="InterPro" id="IPR010504">
    <property type="entry name" value="AH_dom"/>
</dbReference>
<feature type="compositionally biased region" description="Basic and acidic residues" evidence="1">
    <location>
        <begin position="362"/>
        <end position="371"/>
    </location>
</feature>
<feature type="compositionally biased region" description="Low complexity" evidence="1">
    <location>
        <begin position="484"/>
        <end position="493"/>
    </location>
</feature>
<evidence type="ECO:0000256" key="1">
    <source>
        <dbReference type="SAM" id="MobiDB-lite"/>
    </source>
</evidence>